<dbReference type="InterPro" id="IPR029149">
    <property type="entry name" value="Creatin/AminoP/Spt16_N"/>
</dbReference>
<sequence length="359" mass="41153">MNEKIQKIFSDLNIDGLLLTDYYNKRYFTGFTGTTGQALITKEKKYFYSDFRYIEQATLQTKPYGFTFVRIERRAIDNIIEGVEKHNVKRLGFDDLSMSYSDYQMYSKALPNVELVPAGNEMLNARQIKSQKEIEYLKKAASITDIAFSETLKIIKEGITEKEIAAHLEYIQRLNGAEDKSFETIVASGHRSSMPHGVASDKKIQRNEFITMDFGCLYNGYASDMTRTIFFGDKDKISSEQKRIYDLVYEGQSMGIEMLKPGVIGSSVEYAVRDYFKKNGDMDKYFGHSLGHSFGLEVHEPPYCSRACDDKLQENMVMTVEPGIYIENFCGVRIEDDILITKDGHERITKSPRELIFVG</sequence>
<accession>A0A0E3ZB47</accession>
<keyword evidence="4" id="KW-1185">Reference proteome</keyword>
<dbReference type="InterPro" id="IPR050659">
    <property type="entry name" value="Peptidase_M24B"/>
</dbReference>
<organism evidence="3 4">
    <name type="scientific">Sneathia vaginalis</name>
    <dbReference type="NCBI Taxonomy" id="187101"/>
    <lineage>
        <taxon>Bacteria</taxon>
        <taxon>Fusobacteriati</taxon>
        <taxon>Fusobacteriota</taxon>
        <taxon>Fusobacteriia</taxon>
        <taxon>Fusobacteriales</taxon>
        <taxon>Leptotrichiaceae</taxon>
        <taxon>Sneathia</taxon>
    </lineage>
</organism>
<protein>
    <submittedName>
        <fullName evidence="3">Xaa-Pro dipeptidase</fullName>
    </submittedName>
</protein>
<evidence type="ECO:0000313" key="3">
    <source>
        <dbReference type="EMBL" id="AKC96036.1"/>
    </source>
</evidence>
<gene>
    <name evidence="3" type="ORF">VC03_06080</name>
</gene>
<dbReference type="PANTHER" id="PTHR46112">
    <property type="entry name" value="AMINOPEPTIDASE"/>
    <property type="match status" value="1"/>
</dbReference>
<evidence type="ECO:0000259" key="1">
    <source>
        <dbReference type="Pfam" id="PF00557"/>
    </source>
</evidence>
<dbReference type="Pfam" id="PF01321">
    <property type="entry name" value="Creatinase_N"/>
    <property type="match status" value="1"/>
</dbReference>
<dbReference type="HOGENOM" id="CLU_017266_4_2_0"/>
<dbReference type="OrthoDB" id="9806388at2"/>
<dbReference type="GO" id="GO:0004177">
    <property type="term" value="F:aminopeptidase activity"/>
    <property type="evidence" value="ECO:0007669"/>
    <property type="project" value="UniProtKB-ARBA"/>
</dbReference>
<dbReference type="GO" id="GO:0008235">
    <property type="term" value="F:metalloexopeptidase activity"/>
    <property type="evidence" value="ECO:0007669"/>
    <property type="project" value="UniProtKB-ARBA"/>
</dbReference>
<dbReference type="Proteomes" id="UP000033103">
    <property type="component" value="Chromosome"/>
</dbReference>
<name>A0A0E3ZB47_9FUSO</name>
<dbReference type="SUPFAM" id="SSF53092">
    <property type="entry name" value="Creatinase/prolidase N-terminal domain"/>
    <property type="match status" value="1"/>
</dbReference>
<dbReference type="SUPFAM" id="SSF55920">
    <property type="entry name" value="Creatinase/aminopeptidase"/>
    <property type="match status" value="1"/>
</dbReference>
<evidence type="ECO:0000313" key="4">
    <source>
        <dbReference type="Proteomes" id="UP000033103"/>
    </source>
</evidence>
<dbReference type="PANTHER" id="PTHR46112:SF3">
    <property type="entry name" value="AMINOPEPTIDASE YPDF"/>
    <property type="match status" value="1"/>
</dbReference>
<dbReference type="Gene3D" id="3.90.230.10">
    <property type="entry name" value="Creatinase/methionine aminopeptidase superfamily"/>
    <property type="match status" value="1"/>
</dbReference>
<dbReference type="RefSeq" id="WP_046329140.1">
    <property type="nucleotide sequence ID" value="NZ_CAUPIC010000005.1"/>
</dbReference>
<dbReference type="AlphaFoldDB" id="A0A0E3ZB47"/>
<dbReference type="InterPro" id="IPR000587">
    <property type="entry name" value="Creatinase_N"/>
</dbReference>
<dbReference type="InterPro" id="IPR000994">
    <property type="entry name" value="Pept_M24"/>
</dbReference>
<dbReference type="STRING" id="187101.VC03_06080"/>
<dbReference type="InterPro" id="IPR001714">
    <property type="entry name" value="Pept_M24_MAP"/>
</dbReference>
<reference evidence="3 4" key="1">
    <citation type="journal article" date="2012" name="BMC Genomics">
        <title>Genomic sequence analysis and characterization of Sneathia amnii sp. nov.</title>
        <authorList>
            <consortium name="Vaginal Microbiome Consortium (additional members)"/>
            <person name="Harwich M.D.Jr."/>
            <person name="Serrano M.G."/>
            <person name="Fettweis J.M."/>
            <person name="Alves J.M."/>
            <person name="Reimers M.A."/>
            <person name="Buck G.A."/>
            <person name="Jefferson K.K."/>
        </authorList>
    </citation>
    <scope>NUCLEOTIDE SEQUENCE [LARGE SCALE GENOMIC DNA]</scope>
    <source>
        <strain evidence="3 4">SN35</strain>
    </source>
</reference>
<dbReference type="EMBL" id="CP011280">
    <property type="protein sequence ID" value="AKC96036.1"/>
    <property type="molecule type" value="Genomic_DNA"/>
</dbReference>
<dbReference type="Pfam" id="PF00557">
    <property type="entry name" value="Peptidase_M24"/>
    <property type="match status" value="1"/>
</dbReference>
<evidence type="ECO:0000259" key="2">
    <source>
        <dbReference type="Pfam" id="PF01321"/>
    </source>
</evidence>
<dbReference type="InterPro" id="IPR036005">
    <property type="entry name" value="Creatinase/aminopeptidase-like"/>
</dbReference>
<dbReference type="KEGG" id="sns:VC03_06080"/>
<dbReference type="PATRIC" id="fig|1069640.6.peg.1207"/>
<dbReference type="PRINTS" id="PR00599">
    <property type="entry name" value="MAPEPTIDASE"/>
</dbReference>
<feature type="domain" description="Creatinase N-terminal" evidence="2">
    <location>
        <begin position="3"/>
        <end position="128"/>
    </location>
</feature>
<dbReference type="Gene3D" id="3.40.350.10">
    <property type="entry name" value="Creatinase/prolidase N-terminal domain"/>
    <property type="match status" value="1"/>
</dbReference>
<dbReference type="CDD" id="cd01092">
    <property type="entry name" value="APP-like"/>
    <property type="match status" value="1"/>
</dbReference>
<feature type="domain" description="Peptidase M24" evidence="1">
    <location>
        <begin position="135"/>
        <end position="342"/>
    </location>
</feature>
<proteinExistence type="predicted"/>